<evidence type="ECO:0000313" key="2">
    <source>
        <dbReference type="Proteomes" id="UP001604277"/>
    </source>
</evidence>
<gene>
    <name evidence="1" type="ORF">Fot_02038</name>
</gene>
<keyword evidence="2" id="KW-1185">Reference proteome</keyword>
<reference evidence="2" key="1">
    <citation type="submission" date="2024-07" db="EMBL/GenBank/DDBJ databases">
        <title>Two chromosome-level genome assemblies of Korean endemic species Abeliophyllum distichum and Forsythia ovata (Oleaceae).</title>
        <authorList>
            <person name="Jang H."/>
        </authorList>
    </citation>
    <scope>NUCLEOTIDE SEQUENCE [LARGE SCALE GENOMIC DNA]</scope>
</reference>
<dbReference type="Proteomes" id="UP001604277">
    <property type="component" value="Unassembled WGS sequence"/>
</dbReference>
<name>A0ABD1X5X9_9LAMI</name>
<dbReference type="AlphaFoldDB" id="A0ABD1X5X9"/>
<proteinExistence type="predicted"/>
<accession>A0ABD1X5X9</accession>
<comment type="caution">
    <text evidence="1">The sequence shown here is derived from an EMBL/GenBank/DDBJ whole genome shotgun (WGS) entry which is preliminary data.</text>
</comment>
<organism evidence="1 2">
    <name type="scientific">Forsythia ovata</name>
    <dbReference type="NCBI Taxonomy" id="205694"/>
    <lineage>
        <taxon>Eukaryota</taxon>
        <taxon>Viridiplantae</taxon>
        <taxon>Streptophyta</taxon>
        <taxon>Embryophyta</taxon>
        <taxon>Tracheophyta</taxon>
        <taxon>Spermatophyta</taxon>
        <taxon>Magnoliopsida</taxon>
        <taxon>eudicotyledons</taxon>
        <taxon>Gunneridae</taxon>
        <taxon>Pentapetalae</taxon>
        <taxon>asterids</taxon>
        <taxon>lamiids</taxon>
        <taxon>Lamiales</taxon>
        <taxon>Oleaceae</taxon>
        <taxon>Forsythieae</taxon>
        <taxon>Forsythia</taxon>
    </lineage>
</organism>
<dbReference type="EMBL" id="JBFOLJ010000001">
    <property type="protein sequence ID" value="KAL2557299.1"/>
    <property type="molecule type" value="Genomic_DNA"/>
</dbReference>
<evidence type="ECO:0000313" key="1">
    <source>
        <dbReference type="EMBL" id="KAL2557299.1"/>
    </source>
</evidence>
<sequence length="217" mass="24792">MALICCPLWAGVFGPPTDTSAGGPNTLAHKGQEMSPDLGFYFPPMIIAHLLKSNSPPPPLAVNFQFPIISATKEERLRSLIHWTIRLYLTQKEPILCFCQKNLENELGETLFKQKKASFRGKLLPPLHPESIRVPLHPESIRVQRIVHHIIEALQRGLGKEKVWSDISYSPESVGLPRETSSWETLMGLNDKIADEEKWLKEEKWQKEDEILDDHWV</sequence>
<protein>
    <submittedName>
        <fullName evidence="1">Mitochondrial metalloendopeptidase OMA1</fullName>
    </submittedName>
</protein>